<dbReference type="CDD" id="cd03676">
    <property type="entry name" value="NUDIX_Tnr3_like"/>
    <property type="match status" value="1"/>
</dbReference>
<dbReference type="Proteomes" id="UP000019478">
    <property type="component" value="Unassembled WGS sequence"/>
</dbReference>
<accession>W9XWH3</accession>
<dbReference type="GO" id="GO:0044715">
    <property type="term" value="F:8-oxo-dGDP phosphatase activity"/>
    <property type="evidence" value="ECO:0007669"/>
    <property type="project" value="TreeGrafter"/>
</dbReference>
<evidence type="ECO:0000259" key="1">
    <source>
        <dbReference type="PROSITE" id="PS51462"/>
    </source>
</evidence>
<reference evidence="2 3" key="1">
    <citation type="submission" date="2013-03" db="EMBL/GenBank/DDBJ databases">
        <title>The Genome Sequence of Capronia epimyces CBS 606.96.</title>
        <authorList>
            <consortium name="The Broad Institute Genomics Platform"/>
            <person name="Cuomo C."/>
            <person name="de Hoog S."/>
            <person name="Gorbushina A."/>
            <person name="Walker B."/>
            <person name="Young S.K."/>
            <person name="Zeng Q."/>
            <person name="Gargeya S."/>
            <person name="Fitzgerald M."/>
            <person name="Haas B."/>
            <person name="Abouelleil A."/>
            <person name="Allen A.W."/>
            <person name="Alvarado L."/>
            <person name="Arachchi H.M."/>
            <person name="Berlin A.M."/>
            <person name="Chapman S.B."/>
            <person name="Gainer-Dewar J."/>
            <person name="Goldberg J."/>
            <person name="Griggs A."/>
            <person name="Gujja S."/>
            <person name="Hansen M."/>
            <person name="Howarth C."/>
            <person name="Imamovic A."/>
            <person name="Ireland A."/>
            <person name="Larimer J."/>
            <person name="McCowan C."/>
            <person name="Murphy C."/>
            <person name="Pearson M."/>
            <person name="Poon T.W."/>
            <person name="Priest M."/>
            <person name="Roberts A."/>
            <person name="Saif S."/>
            <person name="Shea T."/>
            <person name="Sisk P."/>
            <person name="Sykes S."/>
            <person name="Wortman J."/>
            <person name="Nusbaum C."/>
            <person name="Birren B."/>
        </authorList>
    </citation>
    <scope>NUCLEOTIDE SEQUENCE [LARGE SCALE GENOMIC DNA]</scope>
    <source>
        <strain evidence="2 3">CBS 606.96</strain>
    </source>
</reference>
<evidence type="ECO:0000313" key="3">
    <source>
        <dbReference type="Proteomes" id="UP000019478"/>
    </source>
</evidence>
<evidence type="ECO:0000313" key="2">
    <source>
        <dbReference type="EMBL" id="EXJ84583.1"/>
    </source>
</evidence>
<dbReference type="PANTHER" id="PTHR13622:SF8">
    <property type="entry name" value="THIAMIN PYROPHOSPHOKINASE 1"/>
    <property type="match status" value="1"/>
</dbReference>
<dbReference type="InterPro" id="IPR000086">
    <property type="entry name" value="NUDIX_hydrolase_dom"/>
</dbReference>
<dbReference type="Gene3D" id="3.90.79.10">
    <property type="entry name" value="Nucleoside Triphosphate Pyrophosphohydrolase"/>
    <property type="match status" value="1"/>
</dbReference>
<dbReference type="Pfam" id="PF15916">
    <property type="entry name" value="DUF4743"/>
    <property type="match status" value="1"/>
</dbReference>
<dbReference type="FunFam" id="3.90.79.10:FF:000019">
    <property type="entry name" value="Thiamin pyrophosphokinase, putative"/>
    <property type="match status" value="1"/>
</dbReference>
<name>W9XWH3_9EURO</name>
<dbReference type="GeneID" id="19169368"/>
<dbReference type="AlphaFoldDB" id="W9XWH3"/>
<dbReference type="PANTHER" id="PTHR13622">
    <property type="entry name" value="THIAMIN PYROPHOSPHOKINASE"/>
    <property type="match status" value="1"/>
</dbReference>
<sequence>MGQKRPRTNLDLVNECDNFPYYSDGPEVYKATLQDYYHFLLEGYETCLGYVTSTVAAQLPITQHWTRDDSKRRLIFQPRDDSGAPVQTLEERNNILAEYLQDVRERKIFRVLDGWRAELYPVYGPNKELLLNMERSASPLFGVVTYGVHLTGYVRTDEGMKIWTPRRSLTKQTYPGMMDNTVAGGISTGERPFECLVRECEEEASLPAELVRSAVKACGTLTYFHVRDARAGGETGLCQPEVQYIYDLEMPPDVIPSPGDDEAIDFQLLTVQEVQKAMADGRFKPNCAHLLLEFFIRHGILTEENEPEYIEISSRLHRKLEFPTA</sequence>
<proteinExistence type="predicted"/>
<dbReference type="STRING" id="1182542.W9XWH3"/>
<dbReference type="EMBL" id="AMGY01000004">
    <property type="protein sequence ID" value="EXJ84583.1"/>
    <property type="molecule type" value="Genomic_DNA"/>
</dbReference>
<organism evidence="2 3">
    <name type="scientific">Capronia epimyces CBS 606.96</name>
    <dbReference type="NCBI Taxonomy" id="1182542"/>
    <lineage>
        <taxon>Eukaryota</taxon>
        <taxon>Fungi</taxon>
        <taxon>Dikarya</taxon>
        <taxon>Ascomycota</taxon>
        <taxon>Pezizomycotina</taxon>
        <taxon>Eurotiomycetes</taxon>
        <taxon>Chaetothyriomycetidae</taxon>
        <taxon>Chaetothyriales</taxon>
        <taxon>Herpotrichiellaceae</taxon>
        <taxon>Capronia</taxon>
    </lineage>
</organism>
<protein>
    <recommendedName>
        <fullName evidence="1">Nudix hydrolase domain-containing protein</fullName>
    </recommendedName>
</protein>
<comment type="caution">
    <text evidence="2">The sequence shown here is derived from an EMBL/GenBank/DDBJ whole genome shotgun (WGS) entry which is preliminary data.</text>
</comment>
<dbReference type="InterPro" id="IPR031804">
    <property type="entry name" value="DUF4743"/>
</dbReference>
<dbReference type="InterPro" id="IPR015797">
    <property type="entry name" value="NUDIX_hydrolase-like_dom_sf"/>
</dbReference>
<dbReference type="RefSeq" id="XP_007733568.1">
    <property type="nucleotide sequence ID" value="XM_007735378.1"/>
</dbReference>
<dbReference type="eggNOG" id="KOG4313">
    <property type="taxonomic scope" value="Eukaryota"/>
</dbReference>
<keyword evidence="3" id="KW-1185">Reference proteome</keyword>
<gene>
    <name evidence="2" type="ORF">A1O3_05253</name>
</gene>
<dbReference type="OrthoDB" id="10261522at2759"/>
<dbReference type="SUPFAM" id="SSF55811">
    <property type="entry name" value="Nudix"/>
    <property type="match status" value="1"/>
</dbReference>
<dbReference type="HOGENOM" id="CLU_048013_0_0_1"/>
<dbReference type="PROSITE" id="PS51462">
    <property type="entry name" value="NUDIX"/>
    <property type="match status" value="1"/>
</dbReference>
<feature type="domain" description="Nudix hydrolase" evidence="1">
    <location>
        <begin position="145"/>
        <end position="291"/>
    </location>
</feature>
<dbReference type="Pfam" id="PF00293">
    <property type="entry name" value="NUDIX"/>
    <property type="match status" value="1"/>
</dbReference>